<proteinExistence type="predicted"/>
<keyword evidence="2" id="KW-1185">Reference proteome</keyword>
<reference evidence="2" key="1">
    <citation type="journal article" date="2017" name="Nat. Ecol. Evol.">
        <title>Genome expansion and lineage-specific genetic innovations in the forest pathogenic fungi Armillaria.</title>
        <authorList>
            <person name="Sipos G."/>
            <person name="Prasanna A.N."/>
            <person name="Walter M.C."/>
            <person name="O'Connor E."/>
            <person name="Balint B."/>
            <person name="Krizsan K."/>
            <person name="Kiss B."/>
            <person name="Hess J."/>
            <person name="Varga T."/>
            <person name="Slot J."/>
            <person name="Riley R."/>
            <person name="Boka B."/>
            <person name="Rigling D."/>
            <person name="Barry K."/>
            <person name="Lee J."/>
            <person name="Mihaltcheva S."/>
            <person name="LaButti K."/>
            <person name="Lipzen A."/>
            <person name="Waldron R."/>
            <person name="Moloney N.M."/>
            <person name="Sperisen C."/>
            <person name="Kredics L."/>
            <person name="Vagvoelgyi C."/>
            <person name="Patrignani A."/>
            <person name="Fitzpatrick D."/>
            <person name="Nagy I."/>
            <person name="Doyle S."/>
            <person name="Anderson J.B."/>
            <person name="Grigoriev I.V."/>
            <person name="Gueldener U."/>
            <person name="Muensterkoetter M."/>
            <person name="Nagy L.G."/>
        </authorList>
    </citation>
    <scope>NUCLEOTIDE SEQUENCE [LARGE SCALE GENOMIC DNA]</scope>
    <source>
        <strain evidence="2">C18/9</strain>
    </source>
</reference>
<name>A0A284R9G0_ARMOS</name>
<gene>
    <name evidence="1" type="ORF">ARMOST_08724</name>
</gene>
<evidence type="ECO:0000313" key="1">
    <source>
        <dbReference type="EMBL" id="SJL05357.1"/>
    </source>
</evidence>
<dbReference type="EMBL" id="FUEG01000006">
    <property type="protein sequence ID" value="SJL05357.1"/>
    <property type="molecule type" value="Genomic_DNA"/>
</dbReference>
<dbReference type="AlphaFoldDB" id="A0A284R9G0"/>
<protein>
    <submittedName>
        <fullName evidence="1">Uncharacterized protein</fullName>
    </submittedName>
</protein>
<evidence type="ECO:0000313" key="2">
    <source>
        <dbReference type="Proteomes" id="UP000219338"/>
    </source>
</evidence>
<sequence length="68" mass="7967">MILPRDSVDTYIYPFLPFLLLSRSHHPFETLRNSRSRVLGTGAPSNNNIGNRKYKEIREIEEVNVEHK</sequence>
<organism evidence="1 2">
    <name type="scientific">Armillaria ostoyae</name>
    <name type="common">Armillaria root rot fungus</name>
    <dbReference type="NCBI Taxonomy" id="47428"/>
    <lineage>
        <taxon>Eukaryota</taxon>
        <taxon>Fungi</taxon>
        <taxon>Dikarya</taxon>
        <taxon>Basidiomycota</taxon>
        <taxon>Agaricomycotina</taxon>
        <taxon>Agaricomycetes</taxon>
        <taxon>Agaricomycetidae</taxon>
        <taxon>Agaricales</taxon>
        <taxon>Marasmiineae</taxon>
        <taxon>Physalacriaceae</taxon>
        <taxon>Armillaria</taxon>
    </lineage>
</organism>
<dbReference type="Proteomes" id="UP000219338">
    <property type="component" value="Unassembled WGS sequence"/>
</dbReference>
<accession>A0A284R9G0</accession>